<dbReference type="InterPro" id="IPR036879">
    <property type="entry name" value="TF_MADSbox_sf"/>
</dbReference>
<evidence type="ECO:0000313" key="7">
    <source>
        <dbReference type="EMBL" id="PYH89777.1"/>
    </source>
</evidence>
<dbReference type="VEuPathDB" id="FungiDB:BO71DRAFT_388977"/>
<proteinExistence type="predicted"/>
<comment type="subcellular location">
    <subcellularLocation>
        <location evidence="1">Nucleus</location>
    </subcellularLocation>
</comment>
<keyword evidence="8" id="KW-1185">Reference proteome</keyword>
<organism evidence="7 8">
    <name type="scientific">Aspergillus ellipticus CBS 707.79</name>
    <dbReference type="NCBI Taxonomy" id="1448320"/>
    <lineage>
        <taxon>Eukaryota</taxon>
        <taxon>Fungi</taxon>
        <taxon>Dikarya</taxon>
        <taxon>Ascomycota</taxon>
        <taxon>Pezizomycotina</taxon>
        <taxon>Eurotiomycetes</taxon>
        <taxon>Eurotiomycetidae</taxon>
        <taxon>Eurotiales</taxon>
        <taxon>Aspergillaceae</taxon>
        <taxon>Aspergillus</taxon>
        <taxon>Aspergillus subgen. Circumdati</taxon>
    </lineage>
</organism>
<name>A0A319D5J7_9EURO</name>
<keyword evidence="4" id="KW-0804">Transcription</keyword>
<feature type="domain" description="MADS-box" evidence="6">
    <location>
        <begin position="25"/>
        <end position="60"/>
    </location>
</feature>
<dbReference type="GO" id="GO:0005634">
    <property type="term" value="C:nucleus"/>
    <property type="evidence" value="ECO:0007669"/>
    <property type="project" value="UniProtKB-SubCell"/>
</dbReference>
<dbReference type="Pfam" id="PF00319">
    <property type="entry name" value="SRF-TF"/>
    <property type="match status" value="1"/>
</dbReference>
<dbReference type="GO" id="GO:0003677">
    <property type="term" value="F:DNA binding"/>
    <property type="evidence" value="ECO:0007669"/>
    <property type="project" value="UniProtKB-KW"/>
</dbReference>
<evidence type="ECO:0000256" key="2">
    <source>
        <dbReference type="ARBA" id="ARBA00023015"/>
    </source>
</evidence>
<dbReference type="InterPro" id="IPR002100">
    <property type="entry name" value="TF_MADSbox"/>
</dbReference>
<protein>
    <recommendedName>
        <fullName evidence="6">MADS-box domain-containing protein</fullName>
    </recommendedName>
</protein>
<evidence type="ECO:0000256" key="4">
    <source>
        <dbReference type="ARBA" id="ARBA00023163"/>
    </source>
</evidence>
<keyword evidence="5" id="KW-0539">Nucleus</keyword>
<reference evidence="7 8" key="1">
    <citation type="submission" date="2018-02" db="EMBL/GenBank/DDBJ databases">
        <title>The genomes of Aspergillus section Nigri reveals drivers in fungal speciation.</title>
        <authorList>
            <consortium name="DOE Joint Genome Institute"/>
            <person name="Vesth T.C."/>
            <person name="Nybo J."/>
            <person name="Theobald S."/>
            <person name="Brandl J."/>
            <person name="Frisvad J.C."/>
            <person name="Nielsen K.F."/>
            <person name="Lyhne E.K."/>
            <person name="Kogle M.E."/>
            <person name="Kuo A."/>
            <person name="Riley R."/>
            <person name="Clum A."/>
            <person name="Nolan M."/>
            <person name="Lipzen A."/>
            <person name="Salamov A."/>
            <person name="Henrissat B."/>
            <person name="Wiebenga A."/>
            <person name="De vries R.P."/>
            <person name="Grigoriev I.V."/>
            <person name="Mortensen U.H."/>
            <person name="Andersen M.R."/>
            <person name="Baker S.E."/>
        </authorList>
    </citation>
    <scope>NUCLEOTIDE SEQUENCE [LARGE SCALE GENOMIC DNA]</scope>
    <source>
        <strain evidence="7 8">CBS 707.79</strain>
    </source>
</reference>
<dbReference type="AlphaFoldDB" id="A0A319D5J7"/>
<sequence length="111" mass="12765">MSMGKCKIPKAPGSYKKLIRQKRDRRKKSLMKKVCEYSRMCGADVCLGIRIRESGEVTTFLANSTGFWSSLNSQLETYYPLPVQKTDKDFDLTYSTRRNTVRDDANQSPNK</sequence>
<dbReference type="Gene3D" id="3.40.1810.10">
    <property type="entry name" value="Transcription factor, MADS-box"/>
    <property type="match status" value="1"/>
</dbReference>
<dbReference type="GO" id="GO:0046983">
    <property type="term" value="F:protein dimerization activity"/>
    <property type="evidence" value="ECO:0007669"/>
    <property type="project" value="InterPro"/>
</dbReference>
<dbReference type="STRING" id="1448320.A0A319D5J7"/>
<keyword evidence="3" id="KW-0238">DNA-binding</keyword>
<evidence type="ECO:0000256" key="3">
    <source>
        <dbReference type="ARBA" id="ARBA00023125"/>
    </source>
</evidence>
<dbReference type="GO" id="GO:0045944">
    <property type="term" value="P:positive regulation of transcription by RNA polymerase II"/>
    <property type="evidence" value="ECO:0007669"/>
    <property type="project" value="UniProtKB-ARBA"/>
</dbReference>
<gene>
    <name evidence="7" type="ORF">BO71DRAFT_388977</name>
</gene>
<evidence type="ECO:0000256" key="5">
    <source>
        <dbReference type="ARBA" id="ARBA00023242"/>
    </source>
</evidence>
<dbReference type="Proteomes" id="UP000247810">
    <property type="component" value="Unassembled WGS sequence"/>
</dbReference>
<evidence type="ECO:0000313" key="8">
    <source>
        <dbReference type="Proteomes" id="UP000247810"/>
    </source>
</evidence>
<dbReference type="SUPFAM" id="SSF55455">
    <property type="entry name" value="SRF-like"/>
    <property type="match status" value="1"/>
</dbReference>
<keyword evidence="2" id="KW-0805">Transcription regulation</keyword>
<evidence type="ECO:0000256" key="1">
    <source>
        <dbReference type="ARBA" id="ARBA00004123"/>
    </source>
</evidence>
<dbReference type="EMBL" id="KZ826012">
    <property type="protein sequence ID" value="PYH89777.1"/>
    <property type="molecule type" value="Genomic_DNA"/>
</dbReference>
<dbReference type="OrthoDB" id="1898716at2759"/>
<accession>A0A319D5J7</accession>
<evidence type="ECO:0000259" key="6">
    <source>
        <dbReference type="Pfam" id="PF00319"/>
    </source>
</evidence>